<sequence length="118" mass="13204">MNYQSLMTRSEAVVDVFLITMQGDGGHNLRQSGSIQQGHHHHHFMEIQLGKASAALKSLMLEIFLLGLQKQGPSISSLAIPAMKCQMQLQQYKQTRIKFSLLREVHPGPLVKVLKGLQ</sequence>
<gene>
    <name evidence="1" type="ORF">SVIM_LOCUS79798</name>
</gene>
<accession>A0A6N2KHK7</accession>
<name>A0A6N2KHK7_SALVM</name>
<protein>
    <submittedName>
        <fullName evidence="1">Uncharacterized protein</fullName>
    </submittedName>
</protein>
<proteinExistence type="predicted"/>
<organism evidence="1">
    <name type="scientific">Salix viminalis</name>
    <name type="common">Common osier</name>
    <name type="synonym">Basket willow</name>
    <dbReference type="NCBI Taxonomy" id="40686"/>
    <lineage>
        <taxon>Eukaryota</taxon>
        <taxon>Viridiplantae</taxon>
        <taxon>Streptophyta</taxon>
        <taxon>Embryophyta</taxon>
        <taxon>Tracheophyta</taxon>
        <taxon>Spermatophyta</taxon>
        <taxon>Magnoliopsida</taxon>
        <taxon>eudicotyledons</taxon>
        <taxon>Gunneridae</taxon>
        <taxon>Pentapetalae</taxon>
        <taxon>rosids</taxon>
        <taxon>fabids</taxon>
        <taxon>Malpighiales</taxon>
        <taxon>Salicaceae</taxon>
        <taxon>Saliceae</taxon>
        <taxon>Salix</taxon>
    </lineage>
</organism>
<dbReference type="EMBL" id="CAADRP010000347">
    <property type="protein sequence ID" value="VFU27228.1"/>
    <property type="molecule type" value="Genomic_DNA"/>
</dbReference>
<reference evidence="1" key="1">
    <citation type="submission" date="2019-03" db="EMBL/GenBank/DDBJ databases">
        <authorList>
            <person name="Mank J."/>
            <person name="Almeida P."/>
        </authorList>
    </citation>
    <scope>NUCLEOTIDE SEQUENCE</scope>
    <source>
        <strain evidence="1">78183</strain>
    </source>
</reference>
<dbReference type="AlphaFoldDB" id="A0A6N2KHK7"/>
<evidence type="ECO:0000313" key="1">
    <source>
        <dbReference type="EMBL" id="VFU27228.1"/>
    </source>
</evidence>